<dbReference type="InterPro" id="IPR012160">
    <property type="entry name" value="LtaS-like"/>
</dbReference>
<evidence type="ECO:0000256" key="1">
    <source>
        <dbReference type="ARBA" id="ARBA00004651"/>
    </source>
</evidence>
<dbReference type="EMBL" id="CP004387">
    <property type="protein sequence ID" value="AJD47370.1"/>
    <property type="molecule type" value="Genomic_DNA"/>
</dbReference>
<name>A0A0B4XL04_9GAMM</name>
<comment type="PTM">
    <text evidence="9">The conversion to 3-oxoalanine (also known as C-formylglycine, FGly), of a serine or cysteine residue in prokaryotes and of a cysteine residue in eukaryotes, is critical for catalytic activity.</text>
</comment>
<dbReference type="InterPro" id="IPR017850">
    <property type="entry name" value="Alkaline_phosphatase_core_sf"/>
</dbReference>
<feature type="transmembrane region" description="Helical" evidence="10">
    <location>
        <begin position="6"/>
        <end position="25"/>
    </location>
</feature>
<feature type="transmembrane region" description="Helical" evidence="10">
    <location>
        <begin position="80"/>
        <end position="105"/>
    </location>
</feature>
<evidence type="ECO:0000256" key="7">
    <source>
        <dbReference type="PIRSR" id="PIRSR005091-2"/>
    </source>
</evidence>
<dbReference type="GO" id="GO:0005886">
    <property type="term" value="C:plasma membrane"/>
    <property type="evidence" value="ECO:0007669"/>
    <property type="project" value="UniProtKB-SubCell"/>
</dbReference>
<dbReference type="PANTHER" id="PTHR47371:SF3">
    <property type="entry name" value="PHOSPHOGLYCEROL TRANSFERASE I"/>
    <property type="match status" value="1"/>
</dbReference>
<gene>
    <name evidence="12" type="ORF">S7S_04740</name>
</gene>
<dbReference type="GO" id="GO:0046872">
    <property type="term" value="F:metal ion binding"/>
    <property type="evidence" value="ECO:0007669"/>
    <property type="project" value="UniProtKB-KW"/>
</dbReference>
<dbReference type="HOGENOM" id="CLU_014653_2_0_6"/>
<evidence type="ECO:0000256" key="3">
    <source>
        <dbReference type="ARBA" id="ARBA00022692"/>
    </source>
</evidence>
<sequence>MLLTLVLAVSAVLVLLRIGFLLYFLRPQAEMHGDALSQAFWIGVRFDLRLALLVMLPVAVISFLPWPLRLRDSRIAGALMIAWLVLASLGLSLFYIADFAHFAYLGERINVTVLEFFKDQRDSMAMVWQTYPVVRLLLVLAVMGFVGYRFARFLLNRYRSQPWPEYRWYTRLAIVGVCVALFCVGIIGKVTSVVPLRWSNAFFSGNVQISSLGLNPVVYFFDTYTNQGKSFDREKVAEHYDQIASYLGVTERDPENLSFVRQVPGNDSGRRPNVVFIMLESLGANRLGLYGNPTGATPHLDALAKNDSLFFPRFMVPASGTARTVFGIVTSIPDVAWGGSTSSRNPLIIDQYTLVNEFKDYHKLYFIGGDAGWANIRGLLEHNIDGLELWEQKDYDAPTVDVWGISDRELFKAAHKRASEAAKDGPFVMFIQTAANHRPYTIPVDDSGFEYKTPDMDWLGKYTWQDHGQYNAARLLDFNINFYLNELVPGSAYDGNTIFVLYGDHNTRGTFGQHMGWTEHLGLDGYHVPLIIHAPGLIDEAREMEMNASLVDILPTTLALAGLPYENRTMGRNLLQADPDWNYVTVFGGDRSVRPYIGLVGPEHYLQMYYDGDQARLYSQIEPSLENELSEALPEKKAELKSLLEGLYETQRYMLYHNKK</sequence>
<dbReference type="SUPFAM" id="SSF53649">
    <property type="entry name" value="Alkaline phosphatase-like"/>
    <property type="match status" value="1"/>
</dbReference>
<feature type="binding site" evidence="8">
    <location>
        <position position="505"/>
    </location>
    <ligand>
        <name>Mn(2+)</name>
        <dbReference type="ChEBI" id="CHEBI:29035"/>
    </ligand>
</feature>
<dbReference type="Proteomes" id="UP000006764">
    <property type="component" value="Chromosome"/>
</dbReference>
<keyword evidence="13" id="KW-1185">Reference proteome</keyword>
<feature type="binding site" evidence="7">
    <location>
        <position position="437"/>
    </location>
    <ligand>
        <name>substrate</name>
    </ligand>
</feature>
<evidence type="ECO:0000256" key="4">
    <source>
        <dbReference type="ARBA" id="ARBA00022989"/>
    </source>
</evidence>
<keyword evidence="2" id="KW-1003">Cell membrane</keyword>
<dbReference type="GO" id="GO:0016740">
    <property type="term" value="F:transferase activity"/>
    <property type="evidence" value="ECO:0007669"/>
    <property type="project" value="UniProtKB-KW"/>
</dbReference>
<dbReference type="PANTHER" id="PTHR47371">
    <property type="entry name" value="LIPOTEICHOIC ACID SYNTHASE"/>
    <property type="match status" value="1"/>
</dbReference>
<accession>A0A0B4XL04</accession>
<evidence type="ECO:0000256" key="6">
    <source>
        <dbReference type="PIRSR" id="PIRSR005091-1"/>
    </source>
</evidence>
<evidence type="ECO:0000256" key="5">
    <source>
        <dbReference type="ARBA" id="ARBA00023136"/>
    </source>
</evidence>
<evidence type="ECO:0000256" key="10">
    <source>
        <dbReference type="SAM" id="Phobius"/>
    </source>
</evidence>
<feature type="binding site" evidence="8">
    <location>
        <position position="321"/>
    </location>
    <ligand>
        <name>Mn(2+)</name>
        <dbReference type="ChEBI" id="CHEBI:29035"/>
    </ligand>
</feature>
<feature type="transmembrane region" description="Helical" evidence="10">
    <location>
        <begin position="126"/>
        <end position="148"/>
    </location>
</feature>
<keyword evidence="7" id="KW-0479">Metal-binding</keyword>
<dbReference type="PIRSF" id="PIRSF005091">
    <property type="entry name" value="Mmb_sulf_HI1246"/>
    <property type="match status" value="1"/>
</dbReference>
<keyword evidence="5 10" id="KW-0472">Membrane</keyword>
<feature type="binding site" evidence="8">
    <location>
        <position position="280"/>
    </location>
    <ligand>
        <name>Mn(2+)</name>
        <dbReference type="ChEBI" id="CHEBI:29035"/>
    </ligand>
</feature>
<keyword evidence="4 10" id="KW-1133">Transmembrane helix</keyword>
<dbReference type="KEGG" id="apac:S7S_04740"/>
<dbReference type="InterPro" id="IPR050448">
    <property type="entry name" value="OpgB/LTA_synthase_biosynth"/>
</dbReference>
<keyword evidence="12" id="KW-0808">Transferase</keyword>
<feature type="domain" description="Sulfatase N-terminal" evidence="11">
    <location>
        <begin position="272"/>
        <end position="562"/>
    </location>
</feature>
<feature type="transmembrane region" description="Helical" evidence="10">
    <location>
        <begin position="168"/>
        <end position="188"/>
    </location>
</feature>
<feature type="active site" evidence="6">
    <location>
        <position position="321"/>
    </location>
</feature>
<evidence type="ECO:0000259" key="11">
    <source>
        <dbReference type="Pfam" id="PF00884"/>
    </source>
</evidence>
<evidence type="ECO:0000256" key="2">
    <source>
        <dbReference type="ARBA" id="ARBA00022475"/>
    </source>
</evidence>
<evidence type="ECO:0000313" key="13">
    <source>
        <dbReference type="Proteomes" id="UP000006764"/>
    </source>
</evidence>
<protein>
    <submittedName>
        <fullName evidence="12">Alkaline phosphatase superfamily phosphoglycerol transferase-related protein</fullName>
    </submittedName>
</protein>
<dbReference type="STRING" id="391936.S7S_04740"/>
<keyword evidence="3 10" id="KW-0812">Transmembrane</keyword>
<evidence type="ECO:0000313" key="12">
    <source>
        <dbReference type="EMBL" id="AJD47370.1"/>
    </source>
</evidence>
<proteinExistence type="predicted"/>
<dbReference type="AlphaFoldDB" id="A0A0B4XL04"/>
<dbReference type="Pfam" id="PF00884">
    <property type="entry name" value="Sulfatase"/>
    <property type="match status" value="1"/>
</dbReference>
<feature type="modified residue" description="3-oxoalanine (Ser)" evidence="9">
    <location>
        <position position="319"/>
    </location>
</feature>
<comment type="subcellular location">
    <subcellularLocation>
        <location evidence="1">Cell membrane</location>
        <topology evidence="1">Multi-pass membrane protein</topology>
    </subcellularLocation>
</comment>
<evidence type="ECO:0000256" key="8">
    <source>
        <dbReference type="PIRSR" id="PIRSR005091-3"/>
    </source>
</evidence>
<keyword evidence="7" id="KW-0464">Manganese</keyword>
<feature type="binding site" evidence="8">
    <location>
        <position position="504"/>
    </location>
    <ligand>
        <name>Mn(2+)</name>
        <dbReference type="ChEBI" id="CHEBI:29035"/>
    </ligand>
</feature>
<dbReference type="InterPro" id="IPR000917">
    <property type="entry name" value="Sulfatase_N"/>
</dbReference>
<dbReference type="Gene3D" id="3.40.720.10">
    <property type="entry name" value="Alkaline Phosphatase, subunit A"/>
    <property type="match status" value="1"/>
</dbReference>
<dbReference type="CDD" id="cd16015">
    <property type="entry name" value="LTA_synthase"/>
    <property type="match status" value="1"/>
</dbReference>
<feature type="transmembrane region" description="Helical" evidence="10">
    <location>
        <begin position="46"/>
        <end position="68"/>
    </location>
</feature>
<organism evidence="12 13">
    <name type="scientific">Isoalcanivorax pacificus W11-5</name>
    <dbReference type="NCBI Taxonomy" id="391936"/>
    <lineage>
        <taxon>Bacteria</taxon>
        <taxon>Pseudomonadati</taxon>
        <taxon>Pseudomonadota</taxon>
        <taxon>Gammaproteobacteria</taxon>
        <taxon>Oceanospirillales</taxon>
        <taxon>Alcanivoracaceae</taxon>
        <taxon>Isoalcanivorax</taxon>
    </lineage>
</organism>
<evidence type="ECO:0000256" key="9">
    <source>
        <dbReference type="PIRSR" id="PIRSR600917-52"/>
    </source>
</evidence>
<reference evidence="12 13" key="1">
    <citation type="journal article" date="2012" name="J. Bacteriol.">
        <title>Genome sequence of an alkane-degrading bacterium, Alcanivorax pacificus type strain W11-5, isolated from deep sea sediment.</title>
        <authorList>
            <person name="Lai Q."/>
            <person name="Shao Z."/>
        </authorList>
    </citation>
    <scope>NUCLEOTIDE SEQUENCE [LARGE SCALE GENOMIC DNA]</scope>
    <source>
        <strain evidence="12 13">W11-5</strain>
    </source>
</reference>